<proteinExistence type="predicted"/>
<accession>A0ABU9KG26</accession>
<sequence length="69" mass="8297">MNEWLSKMTEWMNENQLLSVHYMKIKKGPHSFSGRLLQINDEHLLFYADDTKEVINLHMNQIDHIEHFG</sequence>
<dbReference type="Proteomes" id="UP001389717">
    <property type="component" value="Unassembled WGS sequence"/>
</dbReference>
<keyword evidence="2" id="KW-1185">Reference proteome</keyword>
<name>A0ABU9KG26_9BACI</name>
<comment type="caution">
    <text evidence="1">The sequence shown here is derived from an EMBL/GenBank/DDBJ whole genome shotgun (WGS) entry which is preliminary data.</text>
</comment>
<reference evidence="1 2" key="1">
    <citation type="submission" date="2024-04" db="EMBL/GenBank/DDBJ databases">
        <title>Bacillus oryzaecorticis sp. nov., a moderately halophilic bacterium isolated from rice husks.</title>
        <authorList>
            <person name="Zhu H.-S."/>
        </authorList>
    </citation>
    <scope>NUCLEOTIDE SEQUENCE [LARGE SCALE GENOMIC DNA]</scope>
    <source>
        <strain evidence="1 2">ZC255</strain>
    </source>
</reference>
<dbReference type="EMBL" id="JBBYAF010000059">
    <property type="protein sequence ID" value="MEL3974543.1"/>
    <property type="molecule type" value="Genomic_DNA"/>
</dbReference>
<dbReference type="RefSeq" id="WP_341986087.1">
    <property type="nucleotide sequence ID" value="NZ_JBBYAF010000059.1"/>
</dbReference>
<organism evidence="1 2">
    <name type="scientific">Rossellomorea oryzaecorticis</name>
    <dbReference type="NCBI Taxonomy" id="1396505"/>
    <lineage>
        <taxon>Bacteria</taxon>
        <taxon>Bacillati</taxon>
        <taxon>Bacillota</taxon>
        <taxon>Bacilli</taxon>
        <taxon>Bacillales</taxon>
        <taxon>Bacillaceae</taxon>
        <taxon>Rossellomorea</taxon>
    </lineage>
</organism>
<evidence type="ECO:0000313" key="2">
    <source>
        <dbReference type="Proteomes" id="UP001389717"/>
    </source>
</evidence>
<evidence type="ECO:0000313" key="1">
    <source>
        <dbReference type="EMBL" id="MEL3974543.1"/>
    </source>
</evidence>
<protein>
    <recommendedName>
        <fullName evidence="3">PH domain-containing protein</fullName>
    </recommendedName>
</protein>
<evidence type="ECO:0008006" key="3">
    <source>
        <dbReference type="Google" id="ProtNLM"/>
    </source>
</evidence>
<gene>
    <name evidence="1" type="ORF">AAEO50_19835</name>
</gene>